<evidence type="ECO:0000313" key="3">
    <source>
        <dbReference type="EMBL" id="CAL4789739.1"/>
    </source>
</evidence>
<dbReference type="Proteomes" id="UP001152797">
    <property type="component" value="Unassembled WGS sequence"/>
</dbReference>
<feature type="region of interest" description="Disordered" evidence="1">
    <location>
        <begin position="868"/>
        <end position="889"/>
    </location>
</feature>
<evidence type="ECO:0000313" key="2">
    <source>
        <dbReference type="EMBL" id="CAI4002427.1"/>
    </source>
</evidence>
<accession>A0A9P1G9S2</accession>
<dbReference type="AlphaFoldDB" id="A0A9P1G9S2"/>
<evidence type="ECO:0000256" key="1">
    <source>
        <dbReference type="SAM" id="MobiDB-lite"/>
    </source>
</evidence>
<dbReference type="OrthoDB" id="408026at2759"/>
<reference evidence="3 4" key="2">
    <citation type="submission" date="2024-05" db="EMBL/GenBank/DDBJ databases">
        <authorList>
            <person name="Chen Y."/>
            <person name="Shah S."/>
            <person name="Dougan E. K."/>
            <person name="Thang M."/>
            <person name="Chan C."/>
        </authorList>
    </citation>
    <scope>NUCLEOTIDE SEQUENCE [LARGE SCALE GENOMIC DNA]</scope>
</reference>
<keyword evidence="4" id="KW-1185">Reference proteome</keyword>
<proteinExistence type="predicted"/>
<protein>
    <submittedName>
        <fullName evidence="3">Aminoglycoside phosphotransferase domain-containing protein</fullName>
    </submittedName>
</protein>
<evidence type="ECO:0000313" key="4">
    <source>
        <dbReference type="Proteomes" id="UP001152797"/>
    </source>
</evidence>
<dbReference type="EMBL" id="CAMXCT030003101">
    <property type="protein sequence ID" value="CAL4789739.1"/>
    <property type="molecule type" value="Genomic_DNA"/>
</dbReference>
<dbReference type="EMBL" id="CAMXCT020003101">
    <property type="protein sequence ID" value="CAL1155802.1"/>
    <property type="molecule type" value="Genomic_DNA"/>
</dbReference>
<dbReference type="EMBL" id="CAMXCT010003101">
    <property type="protein sequence ID" value="CAI4002427.1"/>
    <property type="molecule type" value="Genomic_DNA"/>
</dbReference>
<name>A0A9P1G9S2_9DINO</name>
<sequence>MTQGLFWEIVGGADKGGILVRAGKELKSEEKSGRLSHGALVREIEFLENGRLHYEIVKGTGPESGWVSIQISGKELARRTAAPLEDDLEDEAPEGTSELQWQIQKRCNKEMKRPVPEWKQISIEQVMKNHEKLAPGMFYGLNFPWTEEMLLSSKFGAEWLTQAMHVAGTLSQDNKILKVSADPFKITTGNNGGKFLFEVEYLHSSPDLHTRLFAKIPHSMEAATQSDRLSTSVNKQPMEFYELNSSRLLEATLPVKIPRYYFGDISNETSNFILITESINFKDPQRLDFEGKTRGAPKERLQPFEIEGPYDKCMDWCLRGEPKEYYMALVRCGAKMAGLGKAGAFGDTTHLRKYFEDFSSVPKEAYGIKAECSGQPPNQLKTKIDTALSFMADTGKVLFPSFCGTEVFQQKLRTTLMKLNAYMAEMNYWCHSDPDYIVFTHNNLNVDNGYFWRNAEGELELGVFDWGSMGSKSLGFKMWWWMYCQDFEGMSENMDAYLDCAVSTMKDFGGPSLDKEVLRMQFTLTALQQMFGLIAAVGQIYKMCPKKEWPSIKDRYDPRVGENIHGKSTLRLYLQVMRTICLILEEWKADQIVDDFEEKVTSLLGVGKKGDVCTPLFRIQIIFGQQKVLLGLIHTSAMTWGDQLAMKSSQTPEKKPMRSVTEWVIGTGDNEQIVSDEKGSRQQTAAKNFFRKNELIVAEPWFTAAVAPCCAGGGIMDLVEWRTVVSRDWTRLKDAPNKVKGDRAAALAAVRQSPEALRYLEPHLRLDRQIVLAAIATPRQELTSPEEECAVEVAAFRAMEDVASLGSMALELGYSTFRFTQVLCNELMPSPSDVASLPTQGSPTDPLGTAGTEGLVWRRRTLSCTRSCHQGPLHRPRSSQAAIPAASHEPGHWTRSISASVIMDGRVVPKWCSQKIAARSYGRPFVPK</sequence>
<reference evidence="2" key="1">
    <citation type="submission" date="2022-10" db="EMBL/GenBank/DDBJ databases">
        <authorList>
            <person name="Chen Y."/>
            <person name="Dougan E. K."/>
            <person name="Chan C."/>
            <person name="Rhodes N."/>
            <person name="Thang M."/>
        </authorList>
    </citation>
    <scope>NUCLEOTIDE SEQUENCE</scope>
</reference>
<organism evidence="2">
    <name type="scientific">Cladocopium goreaui</name>
    <dbReference type="NCBI Taxonomy" id="2562237"/>
    <lineage>
        <taxon>Eukaryota</taxon>
        <taxon>Sar</taxon>
        <taxon>Alveolata</taxon>
        <taxon>Dinophyceae</taxon>
        <taxon>Suessiales</taxon>
        <taxon>Symbiodiniaceae</taxon>
        <taxon>Cladocopium</taxon>
    </lineage>
</organism>
<gene>
    <name evidence="2" type="ORF">C1SCF055_LOCUS28382</name>
</gene>
<comment type="caution">
    <text evidence="2">The sequence shown here is derived from an EMBL/GenBank/DDBJ whole genome shotgun (WGS) entry which is preliminary data.</text>
</comment>